<dbReference type="PANTHER" id="PTHR37425">
    <property type="match status" value="1"/>
</dbReference>
<comment type="similarity">
    <text evidence="10">Belongs to the peptidase M15 family.</text>
</comment>
<dbReference type="SUPFAM" id="SSF55166">
    <property type="entry name" value="Hedgehog/DD-peptidase"/>
    <property type="match status" value="1"/>
</dbReference>
<keyword evidence="6" id="KW-0378">Hydrolase</keyword>
<dbReference type="GO" id="GO:0046872">
    <property type="term" value="F:metal ion binding"/>
    <property type="evidence" value="ECO:0007669"/>
    <property type="project" value="UniProtKB-KW"/>
</dbReference>
<keyword evidence="14" id="KW-1185">Reference proteome</keyword>
<gene>
    <name evidence="13" type="ORF">SAMN02745123_03898</name>
</gene>
<accession>A0A1M6X4Q5</accession>
<evidence type="ECO:0000256" key="4">
    <source>
        <dbReference type="ARBA" id="ARBA00022723"/>
    </source>
</evidence>
<dbReference type="EMBL" id="FRAR01000039">
    <property type="protein sequence ID" value="SHL00970.1"/>
    <property type="molecule type" value="Genomic_DNA"/>
</dbReference>
<dbReference type="Pfam" id="PF08291">
    <property type="entry name" value="Peptidase_M15_3"/>
    <property type="match status" value="1"/>
</dbReference>
<dbReference type="PANTHER" id="PTHR37425:SF1">
    <property type="entry name" value="OUTER MEMBRANE PROTEIN"/>
    <property type="match status" value="1"/>
</dbReference>
<dbReference type="Gene3D" id="3.30.1380.10">
    <property type="match status" value="1"/>
</dbReference>
<keyword evidence="9" id="KW-0961">Cell wall biogenesis/degradation</keyword>
<keyword evidence="3" id="KW-0645">Protease</keyword>
<dbReference type="Proteomes" id="UP000183997">
    <property type="component" value="Unassembled WGS sequence"/>
</dbReference>
<evidence type="ECO:0000256" key="1">
    <source>
        <dbReference type="ARBA" id="ARBA00001947"/>
    </source>
</evidence>
<dbReference type="InterPro" id="IPR009045">
    <property type="entry name" value="Zn_M74/Hedgehog-like"/>
</dbReference>
<reference evidence="14" key="1">
    <citation type="submission" date="2016-11" db="EMBL/GenBank/DDBJ databases">
        <authorList>
            <person name="Varghese N."/>
            <person name="Submissions S."/>
        </authorList>
    </citation>
    <scope>NUCLEOTIDE SEQUENCE [LARGE SCALE GENOMIC DNA]</scope>
    <source>
        <strain evidence="14">DSM 10349</strain>
    </source>
</reference>
<evidence type="ECO:0000256" key="3">
    <source>
        <dbReference type="ARBA" id="ARBA00022670"/>
    </source>
</evidence>
<evidence type="ECO:0000256" key="8">
    <source>
        <dbReference type="ARBA" id="ARBA00023049"/>
    </source>
</evidence>
<dbReference type="GO" id="GO:0071555">
    <property type="term" value="P:cell wall organization"/>
    <property type="evidence" value="ECO:0007669"/>
    <property type="project" value="UniProtKB-KW"/>
</dbReference>
<name>A0A1M6X4Q5_9FIRM</name>
<evidence type="ECO:0000256" key="6">
    <source>
        <dbReference type="ARBA" id="ARBA00022801"/>
    </source>
</evidence>
<comment type="pathway">
    <text evidence="2">Cell wall biogenesis; cell wall polysaccharide biosynthesis.</text>
</comment>
<evidence type="ECO:0000313" key="13">
    <source>
        <dbReference type="EMBL" id="SHL00970.1"/>
    </source>
</evidence>
<evidence type="ECO:0000259" key="12">
    <source>
        <dbReference type="Pfam" id="PF08291"/>
    </source>
</evidence>
<organism evidence="13 14">
    <name type="scientific">Desulforamulus aeronauticus DSM 10349</name>
    <dbReference type="NCBI Taxonomy" id="1121421"/>
    <lineage>
        <taxon>Bacteria</taxon>
        <taxon>Bacillati</taxon>
        <taxon>Bacillota</taxon>
        <taxon>Clostridia</taxon>
        <taxon>Eubacteriales</taxon>
        <taxon>Peptococcaceae</taxon>
        <taxon>Desulforamulus</taxon>
    </lineage>
</organism>
<evidence type="ECO:0000256" key="7">
    <source>
        <dbReference type="ARBA" id="ARBA00022833"/>
    </source>
</evidence>
<evidence type="ECO:0000256" key="5">
    <source>
        <dbReference type="ARBA" id="ARBA00022729"/>
    </source>
</evidence>
<comment type="cofactor">
    <cofactor evidence="1">
        <name>Zn(2+)</name>
        <dbReference type="ChEBI" id="CHEBI:29105"/>
    </cofactor>
</comment>
<feature type="domain" description="Peptidase M15A C-terminal" evidence="12">
    <location>
        <begin position="2"/>
        <end position="66"/>
    </location>
</feature>
<evidence type="ECO:0000313" key="14">
    <source>
        <dbReference type="Proteomes" id="UP000183997"/>
    </source>
</evidence>
<dbReference type="RefSeq" id="WP_238456880.1">
    <property type="nucleotide sequence ID" value="NZ_FRAR01000039.1"/>
</dbReference>
<dbReference type="InterPro" id="IPR010275">
    <property type="entry name" value="MepK"/>
</dbReference>
<dbReference type="GO" id="GO:0006508">
    <property type="term" value="P:proteolysis"/>
    <property type="evidence" value="ECO:0007669"/>
    <property type="project" value="UniProtKB-KW"/>
</dbReference>
<dbReference type="GO" id="GO:0008237">
    <property type="term" value="F:metallopeptidase activity"/>
    <property type="evidence" value="ECO:0007669"/>
    <property type="project" value="UniProtKB-KW"/>
</dbReference>
<dbReference type="AlphaFoldDB" id="A0A1M6X4Q5"/>
<evidence type="ECO:0000256" key="10">
    <source>
        <dbReference type="ARBA" id="ARBA00093448"/>
    </source>
</evidence>
<dbReference type="InterPro" id="IPR013230">
    <property type="entry name" value="Peptidase_M15A_C"/>
</dbReference>
<proteinExistence type="inferred from homology"/>
<sequence>MLVNSGYRCPAHNRAVGGAANSYHLMGMAADIHVPGLAVVGLSRLAEQVGFNGIGTYPKQSFLHVDVRGNRARWQESS</sequence>
<evidence type="ECO:0000256" key="2">
    <source>
        <dbReference type="ARBA" id="ARBA00004776"/>
    </source>
</evidence>
<evidence type="ECO:0000256" key="9">
    <source>
        <dbReference type="ARBA" id="ARBA00023316"/>
    </source>
</evidence>
<keyword evidence="7" id="KW-0862">Zinc</keyword>
<keyword evidence="5" id="KW-0732">Signal</keyword>
<protein>
    <recommendedName>
        <fullName evidence="11">Murein endopeptidase K</fullName>
    </recommendedName>
</protein>
<keyword evidence="4" id="KW-0479">Metal-binding</keyword>
<evidence type="ECO:0000256" key="11">
    <source>
        <dbReference type="ARBA" id="ARBA00093666"/>
    </source>
</evidence>
<keyword evidence="8" id="KW-0482">Metalloprotease</keyword>